<evidence type="ECO:0000256" key="1">
    <source>
        <dbReference type="SAM" id="MobiDB-lite"/>
    </source>
</evidence>
<dbReference type="Pfam" id="PF05448">
    <property type="entry name" value="AXE1"/>
    <property type="match status" value="1"/>
</dbReference>
<name>A0ABP5FJ59_9MICO</name>
<dbReference type="RefSeq" id="WP_344370110.1">
    <property type="nucleotide sequence ID" value="NZ_BAAAPW010000001.1"/>
</dbReference>
<evidence type="ECO:0000313" key="4">
    <source>
        <dbReference type="Proteomes" id="UP001501196"/>
    </source>
</evidence>
<dbReference type="InterPro" id="IPR029058">
    <property type="entry name" value="AB_hydrolase_fold"/>
</dbReference>
<dbReference type="PANTHER" id="PTHR40111:SF1">
    <property type="entry name" value="CEPHALOSPORIN-C DEACETYLASE"/>
    <property type="match status" value="1"/>
</dbReference>
<evidence type="ECO:0000313" key="3">
    <source>
        <dbReference type="EMBL" id="GAA2026146.1"/>
    </source>
</evidence>
<dbReference type="EMBL" id="BAAAPW010000001">
    <property type="protein sequence ID" value="GAA2026146.1"/>
    <property type="molecule type" value="Genomic_DNA"/>
</dbReference>
<dbReference type="Gene3D" id="3.40.50.1820">
    <property type="entry name" value="alpha/beta hydrolase"/>
    <property type="match status" value="1"/>
</dbReference>
<protein>
    <submittedName>
        <fullName evidence="3">Acetylxylan esterase</fullName>
    </submittedName>
</protein>
<dbReference type="InterPro" id="IPR008391">
    <property type="entry name" value="AXE1_dom"/>
</dbReference>
<reference evidence="4" key="1">
    <citation type="journal article" date="2019" name="Int. J. Syst. Evol. Microbiol.">
        <title>The Global Catalogue of Microorganisms (GCM) 10K type strain sequencing project: providing services to taxonomists for standard genome sequencing and annotation.</title>
        <authorList>
            <consortium name="The Broad Institute Genomics Platform"/>
            <consortium name="The Broad Institute Genome Sequencing Center for Infectious Disease"/>
            <person name="Wu L."/>
            <person name="Ma J."/>
        </authorList>
    </citation>
    <scope>NUCLEOTIDE SEQUENCE [LARGE SCALE GENOMIC DNA]</scope>
    <source>
        <strain evidence="4">JCM 15672</strain>
    </source>
</reference>
<gene>
    <name evidence="3" type="ORF">GCM10009819_06610</name>
</gene>
<dbReference type="InterPro" id="IPR039069">
    <property type="entry name" value="CE7"/>
</dbReference>
<comment type="caution">
    <text evidence="3">The sequence shown here is derived from an EMBL/GenBank/DDBJ whole genome shotgun (WGS) entry which is preliminary data.</text>
</comment>
<proteinExistence type="predicted"/>
<feature type="region of interest" description="Disordered" evidence="1">
    <location>
        <begin position="122"/>
        <end position="142"/>
    </location>
</feature>
<dbReference type="SUPFAM" id="SSF53474">
    <property type="entry name" value="alpha/beta-Hydrolases"/>
    <property type="match status" value="1"/>
</dbReference>
<dbReference type="PANTHER" id="PTHR40111">
    <property type="entry name" value="CEPHALOSPORIN-C DEACETYLASE"/>
    <property type="match status" value="1"/>
</dbReference>
<sequence>MAHFDLPLDQLRSYRPDVAEPDDFDDFWGGTLEESRSLASPPVLARVDTKLRTVEAYDMTFSGFGGEPVKAWLLLPAGTSGPLPAIVEYNGYGGGRGLPHERLTWASCGYAHLFMDTRGQGSAGSAGGATADPHGSGPSVPGSMTKGILDPHDYYYRRVFTDAVLAIDAIKALDRVDPARVTVTGGSQGGGIALAAAGLVPDLVGAMPDVPFLAHFQRAVAMTDADPYNEVARYLAVHRGDDAAVFTTLSYFDVVNFSKRATAPALFSVGLMDIICPPSTVFAAANHHAVGAEVVEYAFNGHEGGQGVHWLRQSAWLADRIG</sequence>
<organism evidence="3 4">
    <name type="scientific">Agromyces tropicus</name>
    <dbReference type="NCBI Taxonomy" id="555371"/>
    <lineage>
        <taxon>Bacteria</taxon>
        <taxon>Bacillati</taxon>
        <taxon>Actinomycetota</taxon>
        <taxon>Actinomycetes</taxon>
        <taxon>Micrococcales</taxon>
        <taxon>Microbacteriaceae</taxon>
        <taxon>Agromyces</taxon>
    </lineage>
</organism>
<keyword evidence="4" id="KW-1185">Reference proteome</keyword>
<accession>A0ABP5FJ59</accession>
<feature type="domain" description="Acetyl xylan esterase" evidence="2">
    <location>
        <begin position="1"/>
        <end position="318"/>
    </location>
</feature>
<dbReference type="Proteomes" id="UP001501196">
    <property type="component" value="Unassembled WGS sequence"/>
</dbReference>
<evidence type="ECO:0000259" key="2">
    <source>
        <dbReference type="Pfam" id="PF05448"/>
    </source>
</evidence>